<dbReference type="Proteomes" id="UP000002195">
    <property type="component" value="Unassembled WGS sequence"/>
</dbReference>
<dbReference type="Gene3D" id="3.40.50.150">
    <property type="entry name" value="Vaccinia Virus protein VP39"/>
    <property type="match status" value="1"/>
</dbReference>
<organism evidence="5 6">
    <name type="scientific">Dictyostelium discoideum</name>
    <name type="common">Social amoeba</name>
    <dbReference type="NCBI Taxonomy" id="44689"/>
    <lineage>
        <taxon>Eukaryota</taxon>
        <taxon>Amoebozoa</taxon>
        <taxon>Evosea</taxon>
        <taxon>Eumycetozoa</taxon>
        <taxon>Dictyostelia</taxon>
        <taxon>Dictyosteliales</taxon>
        <taxon>Dictyosteliaceae</taxon>
        <taxon>Dictyostelium</taxon>
    </lineage>
</organism>
<dbReference type="FunCoup" id="Q54F12">
    <property type="interactions" value="12"/>
</dbReference>
<dbReference type="InParanoid" id="Q54F12"/>
<dbReference type="PROSITE" id="PS51560">
    <property type="entry name" value="SAM_MT_NNT1"/>
    <property type="match status" value="1"/>
</dbReference>
<keyword evidence="3" id="KW-0808">Transferase</keyword>
<dbReference type="HOGENOM" id="CLU_032409_0_0_1"/>
<dbReference type="InterPro" id="IPR019410">
    <property type="entry name" value="Methyltransf_16"/>
</dbReference>
<dbReference type="Pfam" id="PF10294">
    <property type="entry name" value="Methyltransf_16"/>
    <property type="match status" value="1"/>
</dbReference>
<dbReference type="RefSeq" id="XP_635378.1">
    <property type="nucleotide sequence ID" value="XM_630286.1"/>
</dbReference>
<keyword evidence="6" id="KW-1185">Reference proteome</keyword>
<evidence type="ECO:0000256" key="4">
    <source>
        <dbReference type="ARBA" id="ARBA00022691"/>
    </source>
</evidence>
<dbReference type="GO" id="GO:0008276">
    <property type="term" value="F:protein methyltransferase activity"/>
    <property type="evidence" value="ECO:0000318"/>
    <property type="project" value="GO_Central"/>
</dbReference>
<dbReference type="KEGG" id="ddi:DDB_G0291195"/>
<keyword evidence="2" id="KW-0489">Methyltransferase</keyword>
<sequence length="263" mass="30253">MSSPPNKSVEIMEDSVIQNIFGESSEEELEFSYHTYKRIENTRENKDVKEIVVRLSQRHSLWAHLPWNAGIALSDYFDEHVDFKNKNVLELGSGAGLPSFIAGLNGAKKVVLTDYPDTNLIENLNYNITNSLPESVTKDRIYGKGHLWGKEPESLFQYLENPSTEKFDIIILSDLIFNHAAHDKMLISCSKCLSDDGVIYVTFSHHRPNRIAKDLAFFEIATEEPYNFTPEKFNERRMCAMFENDLGPEEIRSTVCFYTLKRK</sequence>
<dbReference type="PANTHER" id="PTHR14614:SF10">
    <property type="entry name" value="PROTEIN N-TERMINAL AND LYSINE N-METHYLTRANSFERASE EFM7"/>
    <property type="match status" value="1"/>
</dbReference>
<dbReference type="GeneID" id="8628026"/>
<dbReference type="SUPFAM" id="SSF53335">
    <property type="entry name" value="S-adenosyl-L-methionine-dependent methyltransferases"/>
    <property type="match status" value="1"/>
</dbReference>
<proteinExistence type="predicted"/>
<dbReference type="OMA" id="VGHNPLW"/>
<dbReference type="AlphaFoldDB" id="Q54F12"/>
<dbReference type="eggNOG" id="KOG2920">
    <property type="taxonomic scope" value="Eukaryota"/>
</dbReference>
<dbReference type="PaxDb" id="44689-DDB0220479"/>
<evidence type="ECO:0000256" key="1">
    <source>
        <dbReference type="ARBA" id="ARBA00022490"/>
    </source>
</evidence>
<dbReference type="EMBL" id="AAFI02000175">
    <property type="protein sequence ID" value="EAL61881.1"/>
    <property type="molecule type" value="Genomic_DNA"/>
</dbReference>
<dbReference type="CDD" id="cd02440">
    <property type="entry name" value="AdoMet_MTases"/>
    <property type="match status" value="1"/>
</dbReference>
<evidence type="ECO:0000313" key="6">
    <source>
        <dbReference type="Proteomes" id="UP000002195"/>
    </source>
</evidence>
<evidence type="ECO:0000256" key="2">
    <source>
        <dbReference type="ARBA" id="ARBA00022603"/>
    </source>
</evidence>
<dbReference type="SMR" id="Q54F12"/>
<dbReference type="InterPro" id="IPR029063">
    <property type="entry name" value="SAM-dependent_MTases_sf"/>
</dbReference>
<protein>
    <submittedName>
        <fullName evidence="5">Uncharacterized protein</fullName>
    </submittedName>
</protein>
<keyword evidence="4" id="KW-0949">S-adenosyl-L-methionine</keyword>
<dbReference type="dictyBase" id="DDB_G0291195"/>
<name>Q54F12_DICDI</name>
<dbReference type="VEuPathDB" id="AmoebaDB:DDB_G0291195"/>
<reference evidence="5 6" key="1">
    <citation type="journal article" date="2005" name="Nature">
        <title>The genome of the social amoeba Dictyostelium discoideum.</title>
        <authorList>
            <consortium name="The Dictyostelium discoideum Sequencing Consortium"/>
            <person name="Eichinger L."/>
            <person name="Pachebat J.A."/>
            <person name="Glockner G."/>
            <person name="Rajandream M.A."/>
            <person name="Sucgang R."/>
            <person name="Berriman M."/>
            <person name="Song J."/>
            <person name="Olsen R."/>
            <person name="Szafranski K."/>
            <person name="Xu Q."/>
            <person name="Tunggal B."/>
            <person name="Kummerfeld S."/>
            <person name="Madera M."/>
            <person name="Konfortov B.A."/>
            <person name="Rivero F."/>
            <person name="Bankier A.T."/>
            <person name="Lehmann R."/>
            <person name="Hamlin N."/>
            <person name="Davies R."/>
            <person name="Gaudet P."/>
            <person name="Fey P."/>
            <person name="Pilcher K."/>
            <person name="Chen G."/>
            <person name="Saunders D."/>
            <person name="Sodergren E."/>
            <person name="Davis P."/>
            <person name="Kerhornou A."/>
            <person name="Nie X."/>
            <person name="Hall N."/>
            <person name="Anjard C."/>
            <person name="Hemphill L."/>
            <person name="Bason N."/>
            <person name="Farbrother P."/>
            <person name="Desany B."/>
            <person name="Just E."/>
            <person name="Morio T."/>
            <person name="Rost R."/>
            <person name="Churcher C."/>
            <person name="Cooper J."/>
            <person name="Haydock S."/>
            <person name="van Driessche N."/>
            <person name="Cronin A."/>
            <person name="Goodhead I."/>
            <person name="Muzny D."/>
            <person name="Mourier T."/>
            <person name="Pain A."/>
            <person name="Lu M."/>
            <person name="Harper D."/>
            <person name="Lindsay R."/>
            <person name="Hauser H."/>
            <person name="James K."/>
            <person name="Quiles M."/>
            <person name="Madan Babu M."/>
            <person name="Saito T."/>
            <person name="Buchrieser C."/>
            <person name="Wardroper A."/>
            <person name="Felder M."/>
            <person name="Thangavelu M."/>
            <person name="Johnson D."/>
            <person name="Knights A."/>
            <person name="Loulseged H."/>
            <person name="Mungall K."/>
            <person name="Oliver K."/>
            <person name="Price C."/>
            <person name="Quail M.A."/>
            <person name="Urushihara H."/>
            <person name="Hernandez J."/>
            <person name="Rabbinowitsch E."/>
            <person name="Steffen D."/>
            <person name="Sanders M."/>
            <person name="Ma J."/>
            <person name="Kohara Y."/>
            <person name="Sharp S."/>
            <person name="Simmonds M."/>
            <person name="Spiegler S."/>
            <person name="Tivey A."/>
            <person name="Sugano S."/>
            <person name="White B."/>
            <person name="Walker D."/>
            <person name="Woodward J."/>
            <person name="Winckler T."/>
            <person name="Tanaka Y."/>
            <person name="Shaulsky G."/>
            <person name="Schleicher M."/>
            <person name="Weinstock G."/>
            <person name="Rosenthal A."/>
            <person name="Cox E.C."/>
            <person name="Chisholm R.L."/>
            <person name="Gibbs R."/>
            <person name="Loomis W.F."/>
            <person name="Platzer M."/>
            <person name="Kay R.R."/>
            <person name="Williams J."/>
            <person name="Dear P.H."/>
            <person name="Noegel A.A."/>
            <person name="Barrell B."/>
            <person name="Kuspa A."/>
        </authorList>
    </citation>
    <scope>NUCLEOTIDE SEQUENCE [LARGE SCALE GENOMIC DNA]</scope>
    <source>
        <strain evidence="5 6">AX4</strain>
    </source>
</reference>
<evidence type="ECO:0000313" key="5">
    <source>
        <dbReference type="EMBL" id="EAL61881.1"/>
    </source>
</evidence>
<keyword evidence="1" id="KW-0963">Cytoplasm</keyword>
<dbReference type="InterPro" id="IPR025784">
    <property type="entry name" value="EFM7"/>
</dbReference>
<evidence type="ECO:0000256" key="3">
    <source>
        <dbReference type="ARBA" id="ARBA00022679"/>
    </source>
</evidence>
<gene>
    <name evidence="5" type="ORF">DDB_G0291195</name>
</gene>
<comment type="caution">
    <text evidence="5">The sequence shown here is derived from an EMBL/GenBank/DDBJ whole genome shotgun (WGS) entry which is preliminary data.</text>
</comment>
<dbReference type="PhylomeDB" id="Q54F12"/>
<dbReference type="PANTHER" id="PTHR14614">
    <property type="entry name" value="HEPATOCELLULAR CARCINOMA-ASSOCIATED ANTIGEN"/>
    <property type="match status" value="1"/>
</dbReference>
<dbReference type="STRING" id="44689.Q54F12"/>
<dbReference type="GO" id="GO:0032259">
    <property type="term" value="P:methylation"/>
    <property type="evidence" value="ECO:0007669"/>
    <property type="project" value="UniProtKB-KW"/>
</dbReference>
<accession>Q54F12</accession>